<evidence type="ECO:0000313" key="5">
    <source>
        <dbReference type="Proteomes" id="UP000807825"/>
    </source>
</evidence>
<evidence type="ECO:0000259" key="3">
    <source>
        <dbReference type="Pfam" id="PF02834"/>
    </source>
</evidence>
<feature type="domain" description="Phosphoesterase HXTX" evidence="3">
    <location>
        <begin position="14"/>
        <end position="98"/>
    </location>
</feature>
<comment type="similarity">
    <text evidence="2">Belongs to the 2H phosphoesterase superfamily. ThpR family.</text>
</comment>
<dbReference type="InterPro" id="IPR009097">
    <property type="entry name" value="Cyclic_Pdiesterase"/>
</dbReference>
<dbReference type="HAMAP" id="MF_01940">
    <property type="entry name" value="RNA_CPDase"/>
    <property type="match status" value="1"/>
</dbReference>
<protein>
    <recommendedName>
        <fullName evidence="2">RNA 2',3'-cyclic phosphodiesterase</fullName>
        <shortName evidence="2">RNA 2',3'-CPDase</shortName>
        <ecNumber evidence="2">3.1.4.58</ecNumber>
    </recommendedName>
</protein>
<dbReference type="Proteomes" id="UP000807825">
    <property type="component" value="Unassembled WGS sequence"/>
</dbReference>
<feature type="active site" description="Proton acceptor" evidence="2">
    <location>
        <position position="134"/>
    </location>
</feature>
<dbReference type="Pfam" id="PF02834">
    <property type="entry name" value="LigT_PEase"/>
    <property type="match status" value="2"/>
</dbReference>
<dbReference type="PANTHER" id="PTHR35561">
    <property type="entry name" value="RNA 2',3'-CYCLIC PHOSPHODIESTERASE"/>
    <property type="match status" value="1"/>
</dbReference>
<dbReference type="EC" id="3.1.4.58" evidence="2"/>
<reference evidence="4" key="1">
    <citation type="submission" date="2020-07" db="EMBL/GenBank/DDBJ databases">
        <title>Huge and variable diversity of episymbiotic CPR bacteria and DPANN archaea in groundwater ecosystems.</title>
        <authorList>
            <person name="He C.Y."/>
            <person name="Keren R."/>
            <person name="Whittaker M."/>
            <person name="Farag I.F."/>
            <person name="Doudna J."/>
            <person name="Cate J.H.D."/>
            <person name="Banfield J.F."/>
        </authorList>
    </citation>
    <scope>NUCLEOTIDE SEQUENCE</scope>
    <source>
        <strain evidence="4">NC_groundwater_1664_Pr3_B-0.1um_52_9</strain>
    </source>
</reference>
<dbReference type="InterPro" id="IPR004175">
    <property type="entry name" value="RNA_CPDase"/>
</dbReference>
<dbReference type="GO" id="GO:0008664">
    <property type="term" value="F:RNA 2',3'-cyclic 3'-phosphodiesterase activity"/>
    <property type="evidence" value="ECO:0007669"/>
    <property type="project" value="UniProtKB-EC"/>
</dbReference>
<dbReference type="EMBL" id="JACRDE010000217">
    <property type="protein sequence ID" value="MBI5249414.1"/>
    <property type="molecule type" value="Genomic_DNA"/>
</dbReference>
<dbReference type="InterPro" id="IPR014051">
    <property type="entry name" value="Phosphoesterase_HXTX"/>
</dbReference>
<dbReference type="PANTHER" id="PTHR35561:SF1">
    <property type="entry name" value="RNA 2',3'-CYCLIC PHOSPHODIESTERASE"/>
    <property type="match status" value="1"/>
</dbReference>
<evidence type="ECO:0000313" key="4">
    <source>
        <dbReference type="EMBL" id="MBI5249414.1"/>
    </source>
</evidence>
<dbReference type="GO" id="GO:0004113">
    <property type="term" value="F:2',3'-cyclic-nucleotide 3'-phosphodiesterase activity"/>
    <property type="evidence" value="ECO:0007669"/>
    <property type="project" value="InterPro"/>
</dbReference>
<feature type="active site" description="Proton donor" evidence="2">
    <location>
        <position position="47"/>
    </location>
</feature>
<name>A0A9D6V287_9BACT</name>
<feature type="short sequence motif" description="HXTX 1" evidence="2">
    <location>
        <begin position="47"/>
        <end position="50"/>
    </location>
</feature>
<sequence>MPEKNDEVRVFFAIELPETIKLFLKQIATDLKKHGGDVRWVNPAGVHLTLKFLGEIRSDLLKAIEDEVRPIFAYQKLSAHRVAKLGVFPDLRKPRVVWVGCSDDSGALVPLVSKLEDSLATLGFPKEKRPFRAHLTLGRVRSSKGISGLTDVIQESADISGPSFVVDHAILFRSILKPSGAEYSPLFRFDFSG</sequence>
<feature type="domain" description="Phosphoesterase HXTX" evidence="3">
    <location>
        <begin position="106"/>
        <end position="180"/>
    </location>
</feature>
<comment type="catalytic activity">
    <reaction evidence="2">
        <text>a 3'-end 2',3'-cyclophospho-ribonucleotide-RNA + H2O = a 3'-end 2'-phospho-ribonucleotide-RNA + H(+)</text>
        <dbReference type="Rhea" id="RHEA:11828"/>
        <dbReference type="Rhea" id="RHEA-COMP:10464"/>
        <dbReference type="Rhea" id="RHEA-COMP:17353"/>
        <dbReference type="ChEBI" id="CHEBI:15377"/>
        <dbReference type="ChEBI" id="CHEBI:15378"/>
        <dbReference type="ChEBI" id="CHEBI:83064"/>
        <dbReference type="ChEBI" id="CHEBI:173113"/>
        <dbReference type="EC" id="3.1.4.58"/>
    </reaction>
</comment>
<comment type="function">
    <text evidence="2">Hydrolyzes RNA 2',3'-cyclic phosphodiester to an RNA 2'-phosphomonoester.</text>
</comment>
<keyword evidence="1 2" id="KW-0378">Hydrolase</keyword>
<dbReference type="SUPFAM" id="SSF55144">
    <property type="entry name" value="LigT-like"/>
    <property type="match status" value="1"/>
</dbReference>
<evidence type="ECO:0000256" key="2">
    <source>
        <dbReference type="HAMAP-Rule" id="MF_01940"/>
    </source>
</evidence>
<evidence type="ECO:0000256" key="1">
    <source>
        <dbReference type="ARBA" id="ARBA00022801"/>
    </source>
</evidence>
<feature type="short sequence motif" description="HXTX 2" evidence="2">
    <location>
        <begin position="134"/>
        <end position="137"/>
    </location>
</feature>
<comment type="caution">
    <text evidence="4">The sequence shown here is derived from an EMBL/GenBank/DDBJ whole genome shotgun (WGS) entry which is preliminary data.</text>
</comment>
<proteinExistence type="inferred from homology"/>
<dbReference type="Gene3D" id="3.90.1140.10">
    <property type="entry name" value="Cyclic phosphodiesterase"/>
    <property type="match status" value="1"/>
</dbReference>
<organism evidence="4 5">
    <name type="scientific">Desulfomonile tiedjei</name>
    <dbReference type="NCBI Taxonomy" id="2358"/>
    <lineage>
        <taxon>Bacteria</taxon>
        <taxon>Pseudomonadati</taxon>
        <taxon>Thermodesulfobacteriota</taxon>
        <taxon>Desulfomonilia</taxon>
        <taxon>Desulfomonilales</taxon>
        <taxon>Desulfomonilaceae</taxon>
        <taxon>Desulfomonile</taxon>
    </lineage>
</organism>
<dbReference type="AlphaFoldDB" id="A0A9D6V287"/>
<accession>A0A9D6V287</accession>
<gene>
    <name evidence="4" type="primary">thpR</name>
    <name evidence="4" type="ORF">HY912_07960</name>
</gene>
<dbReference type="NCBIfam" id="TIGR02258">
    <property type="entry name" value="2_5_ligase"/>
    <property type="match status" value="1"/>
</dbReference>